<dbReference type="EMBL" id="CAACVG010008380">
    <property type="protein sequence ID" value="VEN49563.1"/>
    <property type="molecule type" value="Genomic_DNA"/>
</dbReference>
<feature type="region of interest" description="Disordered" evidence="1">
    <location>
        <begin position="281"/>
        <end position="306"/>
    </location>
</feature>
<sequence>MESRWYLFPGQTLENTKISDRSHALHITQTEWNKITGHLDRKKLIQEAIDREEAHKRYLDEGSKSMIKNWENSLENMRKRKEEERLRIIEQRKGDRMARFYELRKEQERIRNEYVEKVRHDIYIETGNARQLTGAYVEAVAMYEREKQTELKNKIKQHNAEEEARWAMKVKEGAEQEVKEKEAKSNKEREKDLEFSKKLLEQFWVRPIFKVRNELGAGCNLIEEMRFNPDNYHYNFFRMNVEGFDRLLKLIEPHILKSDLGREPISPQTRLAITLRIEENAKSKAEEQKEKNRISEARTAEAKGRN</sequence>
<name>A0A653CR59_CALMS</name>
<organism evidence="2 3">
    <name type="scientific">Callosobruchus maculatus</name>
    <name type="common">Southern cowpea weevil</name>
    <name type="synonym">Pulse bruchid</name>
    <dbReference type="NCBI Taxonomy" id="64391"/>
    <lineage>
        <taxon>Eukaryota</taxon>
        <taxon>Metazoa</taxon>
        <taxon>Ecdysozoa</taxon>
        <taxon>Arthropoda</taxon>
        <taxon>Hexapoda</taxon>
        <taxon>Insecta</taxon>
        <taxon>Pterygota</taxon>
        <taxon>Neoptera</taxon>
        <taxon>Endopterygota</taxon>
        <taxon>Coleoptera</taxon>
        <taxon>Polyphaga</taxon>
        <taxon>Cucujiformia</taxon>
        <taxon>Chrysomeloidea</taxon>
        <taxon>Chrysomelidae</taxon>
        <taxon>Bruchinae</taxon>
        <taxon>Bruchini</taxon>
        <taxon>Callosobruchus</taxon>
    </lineage>
</organism>
<dbReference type="Proteomes" id="UP000410492">
    <property type="component" value="Unassembled WGS sequence"/>
</dbReference>
<reference evidence="2 3" key="1">
    <citation type="submission" date="2019-01" db="EMBL/GenBank/DDBJ databases">
        <authorList>
            <person name="Sayadi A."/>
        </authorList>
    </citation>
    <scope>NUCLEOTIDE SEQUENCE [LARGE SCALE GENOMIC DNA]</scope>
</reference>
<evidence type="ECO:0000313" key="2">
    <source>
        <dbReference type="EMBL" id="VEN49563.1"/>
    </source>
</evidence>
<dbReference type="OrthoDB" id="331765at2759"/>
<dbReference type="PANTHER" id="PTHR28663">
    <property type="entry name" value="COILED-COIL DOMAIN-CONTAINING PROTEIN 173"/>
    <property type="match status" value="1"/>
</dbReference>
<evidence type="ECO:0000313" key="3">
    <source>
        <dbReference type="Proteomes" id="UP000410492"/>
    </source>
</evidence>
<gene>
    <name evidence="2" type="ORF">CALMAC_LOCUS10635</name>
</gene>
<protein>
    <recommendedName>
        <fullName evidence="4">Trichohyalin-plectin-homology domain-containing protein</fullName>
    </recommendedName>
</protein>
<accession>A0A653CR59</accession>
<evidence type="ECO:0000256" key="1">
    <source>
        <dbReference type="SAM" id="MobiDB-lite"/>
    </source>
</evidence>
<dbReference type="AlphaFoldDB" id="A0A653CR59"/>
<evidence type="ECO:0008006" key="4">
    <source>
        <dbReference type="Google" id="ProtNLM"/>
    </source>
</evidence>
<proteinExistence type="predicted"/>
<dbReference type="InterPro" id="IPR039986">
    <property type="entry name" value="CFAP210"/>
</dbReference>
<keyword evidence="3" id="KW-1185">Reference proteome</keyword>
<dbReference type="PANTHER" id="PTHR28663:SF1">
    <property type="entry name" value="CILIA- AND FLAGELLA- ASSOCIATED PROTEIN 210"/>
    <property type="match status" value="1"/>
</dbReference>
<dbReference type="GO" id="GO:0005879">
    <property type="term" value="C:axonemal microtubule"/>
    <property type="evidence" value="ECO:0007669"/>
    <property type="project" value="TreeGrafter"/>
</dbReference>